<accession>A0A343W6J3</accession>
<dbReference type="PANTHER" id="PTHR46552">
    <property type="entry name" value="NADH-UBIQUINONE OXIDOREDUCTASE CHAIN 2"/>
    <property type="match status" value="1"/>
</dbReference>
<dbReference type="InterPro" id="IPR003917">
    <property type="entry name" value="NADH_UbQ_OxRdtase_chain2"/>
</dbReference>
<keyword evidence="10 17" id="KW-0249">Electron transport</keyword>
<feature type="transmembrane region" description="Helical" evidence="17">
    <location>
        <begin position="125"/>
        <end position="144"/>
    </location>
</feature>
<feature type="transmembrane region" description="Helical" evidence="17">
    <location>
        <begin position="86"/>
        <end position="105"/>
    </location>
</feature>
<evidence type="ECO:0000256" key="14">
    <source>
        <dbReference type="ARBA" id="ARBA00023128"/>
    </source>
</evidence>
<evidence type="ECO:0000259" key="18">
    <source>
        <dbReference type="Pfam" id="PF00361"/>
    </source>
</evidence>
<dbReference type="GO" id="GO:0005743">
    <property type="term" value="C:mitochondrial inner membrane"/>
    <property type="evidence" value="ECO:0007669"/>
    <property type="project" value="UniProtKB-SubCell"/>
</dbReference>
<evidence type="ECO:0000256" key="2">
    <source>
        <dbReference type="ARBA" id="ARBA00007012"/>
    </source>
</evidence>
<evidence type="ECO:0000256" key="9">
    <source>
        <dbReference type="ARBA" id="ARBA00022967"/>
    </source>
</evidence>
<organism evidence="19">
    <name type="scientific">Euthalenessa festiva</name>
    <dbReference type="NCBI Taxonomy" id="2153328"/>
    <lineage>
        <taxon>Eukaryota</taxon>
        <taxon>Metazoa</taxon>
        <taxon>Spiralia</taxon>
        <taxon>Lophotrochozoa</taxon>
        <taxon>Annelida</taxon>
        <taxon>Polychaeta</taxon>
        <taxon>Errantia</taxon>
        <taxon>Phyllodocida</taxon>
        <taxon>Sigalionidae</taxon>
        <taxon>Euthalenessa</taxon>
    </lineage>
</organism>
<keyword evidence="11 17" id="KW-1133">Transmembrane helix</keyword>
<keyword evidence="12 17" id="KW-0520">NAD</keyword>
<feature type="transmembrane region" description="Helical" evidence="17">
    <location>
        <begin position="315"/>
        <end position="334"/>
    </location>
</feature>
<feature type="domain" description="NADH:quinone oxidoreductase/Mrp antiporter transmembrane" evidence="18">
    <location>
        <begin position="24"/>
        <end position="284"/>
    </location>
</feature>
<keyword evidence="14 17" id="KW-0496">Mitochondrion</keyword>
<evidence type="ECO:0000256" key="1">
    <source>
        <dbReference type="ARBA" id="ARBA00004448"/>
    </source>
</evidence>
<evidence type="ECO:0000313" key="19">
    <source>
        <dbReference type="EMBL" id="AVW86215.1"/>
    </source>
</evidence>
<sequence length="336" mass="36979">MSSFPYLTLFISTLVLGSMMSISSSNWLMVWIGLELNLLSFVPLLTISKSNQENEASMKYFLSQALGSGLILSGALNLYFSTQTVIPSSLSNCLIILGLLVKLGLPPCHFWFPSVMSSISWPMCFMLSTWQKIVPLFLIIYSFMSSMNPAFLLLILSSSAISSLGGINQTLIKSILAYSSIGHMAWMIGGSMNSFSSAISYFAIYSLITLSIMAAFYFWSSSSIMSLLSSKLMTPLLGLTLILSLLSLGGVPPFLGFFPKWLVIQNITCISLLPVFILLISSMINLYYYLNILFITLIAMNKPILFSSFKLVGPYPLILMSASMTLFLAPLILLSL</sequence>
<dbReference type="GO" id="GO:0006120">
    <property type="term" value="P:mitochondrial electron transport, NADH to ubiquinone"/>
    <property type="evidence" value="ECO:0007669"/>
    <property type="project" value="InterPro"/>
</dbReference>
<dbReference type="PRINTS" id="PR01436">
    <property type="entry name" value="NADHDHGNASE2"/>
</dbReference>
<feature type="transmembrane region" description="Helical" evidence="17">
    <location>
        <begin position="198"/>
        <end position="220"/>
    </location>
</feature>
<comment type="catalytic activity">
    <reaction evidence="16 17">
        <text>a ubiquinone + NADH + 5 H(+)(in) = a ubiquinol + NAD(+) + 4 H(+)(out)</text>
        <dbReference type="Rhea" id="RHEA:29091"/>
        <dbReference type="Rhea" id="RHEA-COMP:9565"/>
        <dbReference type="Rhea" id="RHEA-COMP:9566"/>
        <dbReference type="ChEBI" id="CHEBI:15378"/>
        <dbReference type="ChEBI" id="CHEBI:16389"/>
        <dbReference type="ChEBI" id="CHEBI:17976"/>
        <dbReference type="ChEBI" id="CHEBI:57540"/>
        <dbReference type="ChEBI" id="CHEBI:57945"/>
        <dbReference type="EC" id="7.1.1.2"/>
    </reaction>
</comment>
<dbReference type="PANTHER" id="PTHR46552:SF1">
    <property type="entry name" value="NADH-UBIQUINONE OXIDOREDUCTASE CHAIN 2"/>
    <property type="match status" value="1"/>
</dbReference>
<dbReference type="EC" id="7.1.1.2" evidence="3 17"/>
<evidence type="ECO:0000256" key="7">
    <source>
        <dbReference type="ARBA" id="ARBA00022692"/>
    </source>
</evidence>
<keyword evidence="6 17" id="KW-0679">Respiratory chain</keyword>
<evidence type="ECO:0000256" key="5">
    <source>
        <dbReference type="ARBA" id="ARBA00022448"/>
    </source>
</evidence>
<gene>
    <name evidence="19" type="primary">ND2</name>
</gene>
<evidence type="ECO:0000256" key="3">
    <source>
        <dbReference type="ARBA" id="ARBA00012944"/>
    </source>
</evidence>
<evidence type="ECO:0000256" key="10">
    <source>
        <dbReference type="ARBA" id="ARBA00022982"/>
    </source>
</evidence>
<keyword evidence="15 17" id="KW-0472">Membrane</keyword>
<protein>
    <recommendedName>
        <fullName evidence="4 17">NADH-ubiquinone oxidoreductase chain 2</fullName>
        <ecNumber evidence="3 17">7.1.1.2</ecNumber>
    </recommendedName>
</protein>
<keyword evidence="7 17" id="KW-0812">Transmembrane</keyword>
<evidence type="ECO:0000256" key="8">
    <source>
        <dbReference type="ARBA" id="ARBA00022792"/>
    </source>
</evidence>
<evidence type="ECO:0000256" key="11">
    <source>
        <dbReference type="ARBA" id="ARBA00022989"/>
    </source>
</evidence>
<comment type="subcellular location">
    <subcellularLocation>
        <location evidence="1 17">Mitochondrion inner membrane</location>
        <topology evidence="1 17">Multi-pass membrane protein</topology>
    </subcellularLocation>
</comment>
<evidence type="ECO:0000256" key="16">
    <source>
        <dbReference type="ARBA" id="ARBA00049551"/>
    </source>
</evidence>
<feature type="transmembrane region" description="Helical" evidence="17">
    <location>
        <begin position="27"/>
        <end position="48"/>
    </location>
</feature>
<keyword evidence="5" id="KW-0813">Transport</keyword>
<proteinExistence type="inferred from homology"/>
<dbReference type="GO" id="GO:0008137">
    <property type="term" value="F:NADH dehydrogenase (ubiquinone) activity"/>
    <property type="evidence" value="ECO:0007669"/>
    <property type="project" value="UniProtKB-EC"/>
</dbReference>
<keyword evidence="13 17" id="KW-0830">Ubiquinone</keyword>
<comment type="similarity">
    <text evidence="2 17">Belongs to the complex I subunit 2 family.</text>
</comment>
<evidence type="ECO:0000256" key="12">
    <source>
        <dbReference type="ARBA" id="ARBA00023027"/>
    </source>
</evidence>
<dbReference type="EMBL" id="KY753837">
    <property type="protein sequence ID" value="AVW86215.1"/>
    <property type="molecule type" value="Genomic_DNA"/>
</dbReference>
<evidence type="ECO:0000256" key="13">
    <source>
        <dbReference type="ARBA" id="ARBA00023075"/>
    </source>
</evidence>
<dbReference type="Pfam" id="PF00361">
    <property type="entry name" value="Proton_antipo_M"/>
    <property type="match status" value="1"/>
</dbReference>
<evidence type="ECO:0000256" key="4">
    <source>
        <dbReference type="ARBA" id="ARBA00021008"/>
    </source>
</evidence>
<dbReference type="InterPro" id="IPR050175">
    <property type="entry name" value="Complex_I_Subunit_2"/>
</dbReference>
<name>A0A343W6J3_9ANNE</name>
<keyword evidence="9 17" id="KW-1278">Translocase</keyword>
<dbReference type="InterPro" id="IPR001750">
    <property type="entry name" value="ND/Mrp_TM"/>
</dbReference>
<reference evidence="19" key="1">
    <citation type="journal article" date="2018" name="Mol. Phylogenet. Evol.">
        <title>Phylogeny, evolution and mitochondrial gene order rearrangement in scale worms (Aphroditiformia, Annelida).</title>
        <authorList>
            <person name="Zhang Y."/>
            <person name="Sun J."/>
            <person name="Rouse G.W."/>
            <person name="Wiklund H."/>
            <person name="Pleijel F."/>
            <person name="Watanabe H.K."/>
            <person name="Chen C."/>
            <person name="Qian P.-Y."/>
            <person name="Qiu J.-W."/>
        </authorList>
    </citation>
    <scope>NUCLEOTIDE SEQUENCE</scope>
</reference>
<feature type="transmembrane region" description="Helical" evidence="17">
    <location>
        <begin position="232"/>
        <end position="255"/>
    </location>
</feature>
<evidence type="ECO:0000256" key="17">
    <source>
        <dbReference type="RuleBase" id="RU003403"/>
    </source>
</evidence>
<feature type="transmembrane region" description="Helical" evidence="17">
    <location>
        <begin position="60"/>
        <end position="80"/>
    </location>
</feature>
<feature type="transmembrane region" description="Helical" evidence="17">
    <location>
        <begin position="175"/>
        <end position="192"/>
    </location>
</feature>
<geneLocation type="mitochondrion" evidence="19"/>
<keyword evidence="8 17" id="KW-0999">Mitochondrion inner membrane</keyword>
<evidence type="ECO:0000256" key="6">
    <source>
        <dbReference type="ARBA" id="ARBA00022660"/>
    </source>
</evidence>
<evidence type="ECO:0000256" key="15">
    <source>
        <dbReference type="ARBA" id="ARBA00023136"/>
    </source>
</evidence>
<dbReference type="AlphaFoldDB" id="A0A343W6J3"/>
<comment type="function">
    <text evidence="17">Core subunit of the mitochondrial membrane respiratory chain NADH dehydrogenase (Complex I) which catalyzes electron transfer from NADH through the respiratory chain, using ubiquinone as an electron acceptor. Essential for the catalytic activity and assembly of complex I.</text>
</comment>